<keyword evidence="1" id="KW-0732">Signal</keyword>
<evidence type="ECO:0000313" key="2">
    <source>
        <dbReference type="EMBL" id="URA10159.1"/>
    </source>
</evidence>
<reference evidence="2" key="1">
    <citation type="submission" date="2021-04" db="EMBL/GenBank/DDBJ databases">
        <authorList>
            <person name="Postec A."/>
        </authorList>
    </citation>
    <scope>NUCLEOTIDE SEQUENCE</scope>
    <source>
        <strain evidence="2">F1F22</strain>
    </source>
</reference>
<evidence type="ECO:0000256" key="1">
    <source>
        <dbReference type="SAM" id="SignalP"/>
    </source>
</evidence>
<keyword evidence="3" id="KW-1185">Reference proteome</keyword>
<gene>
    <name evidence="2" type="ORF">KDW03_11875</name>
</gene>
<reference evidence="2" key="2">
    <citation type="submission" date="2022-06" db="EMBL/GenBank/DDBJ databases">
        <title>Thermospira aquatica gen. nov., sp. nov.</title>
        <authorList>
            <person name="Ben Ali Gam Z."/>
            <person name="Labat M."/>
        </authorList>
    </citation>
    <scope>NUCLEOTIDE SEQUENCE</scope>
    <source>
        <strain evidence="2">F1F22</strain>
    </source>
</reference>
<feature type="chain" id="PRO_5043612424" evidence="1">
    <location>
        <begin position="24"/>
        <end position="376"/>
    </location>
</feature>
<sequence>MRGYCKWYRLTAIVTLVSMINLSCSFQSPGVVVEKEEAKSEAVVVEVKMEPLSITVETNGTYYAVPRVEMGSLVLNTNQPWETNEALVIPESLRSRAMNTLSQPRLINGKVVVFDLPTNASEFDRTLNEKIAEHITAAVGKDTEKLSREIVEGIKLDETVAKLSRYVNTSSNISMEEVSNIVNEVVTVLRSEVASKSHVVGGELQRHAESETEAFLNEGGSNIQVVQDLHEALERDVRAYDMRVTSSEAGGSHNNLPISKALSSGATVVNKEEATEWVISHAKSGDILWCAYNDPISSGVLSGHTGTYYSQAGETPQVFTTMGPGEGKEVKFHSLDRHTENNVKSGKLLVIGGKTAEVGRAQVEEMYRGRTVGGVL</sequence>
<proteinExistence type="predicted"/>
<dbReference type="Proteomes" id="UP001056539">
    <property type="component" value="Chromosome"/>
</dbReference>
<accession>A0AAX3BD41</accession>
<organism evidence="2 3">
    <name type="scientific">Thermospira aquatica</name>
    <dbReference type="NCBI Taxonomy" id="2828656"/>
    <lineage>
        <taxon>Bacteria</taxon>
        <taxon>Pseudomonadati</taxon>
        <taxon>Spirochaetota</taxon>
        <taxon>Spirochaetia</taxon>
        <taxon>Brevinematales</taxon>
        <taxon>Thermospiraceae</taxon>
        <taxon>Thermospira</taxon>
    </lineage>
</organism>
<name>A0AAX3BD41_9SPIR</name>
<dbReference type="RefSeq" id="WP_271435291.1">
    <property type="nucleotide sequence ID" value="NZ_CP073355.1"/>
</dbReference>
<dbReference type="AlphaFoldDB" id="A0AAX3BD41"/>
<dbReference type="EMBL" id="CP073355">
    <property type="protein sequence ID" value="URA10159.1"/>
    <property type="molecule type" value="Genomic_DNA"/>
</dbReference>
<protein>
    <submittedName>
        <fullName evidence="2">Uncharacterized protein</fullName>
    </submittedName>
</protein>
<evidence type="ECO:0000313" key="3">
    <source>
        <dbReference type="Proteomes" id="UP001056539"/>
    </source>
</evidence>
<dbReference type="KEGG" id="taqu:KDW03_11875"/>
<feature type="signal peptide" evidence="1">
    <location>
        <begin position="1"/>
        <end position="23"/>
    </location>
</feature>